<evidence type="ECO:0000313" key="2">
    <source>
        <dbReference type="EMBL" id="XBO44903.1"/>
    </source>
</evidence>
<gene>
    <name evidence="2" type="ORF">ABEG17_06075</name>
</gene>
<accession>A0AAU7JX86</accession>
<name>A0AAU7JX86_9MICO</name>
<evidence type="ECO:0000256" key="1">
    <source>
        <dbReference type="SAM" id="MobiDB-lite"/>
    </source>
</evidence>
<protein>
    <submittedName>
        <fullName evidence="2">Uncharacterized protein</fullName>
    </submittedName>
</protein>
<dbReference type="EMBL" id="CP157483">
    <property type="protein sequence ID" value="XBO44903.1"/>
    <property type="molecule type" value="Genomic_DNA"/>
</dbReference>
<reference evidence="2" key="1">
    <citation type="submission" date="2024-05" db="EMBL/GenBank/DDBJ databases">
        <authorList>
            <person name="Kim S."/>
            <person name="Heo J."/>
            <person name="Choi H."/>
            <person name="Choi Y."/>
            <person name="Kwon S.-W."/>
            <person name="Kim Y."/>
        </authorList>
    </citation>
    <scope>NUCLEOTIDE SEQUENCE</scope>
    <source>
        <strain evidence="2">KACC 23699</strain>
    </source>
</reference>
<feature type="compositionally biased region" description="Basic residues" evidence="1">
    <location>
        <begin position="58"/>
        <end position="80"/>
    </location>
</feature>
<sequence>MHAPGKTENPFAGQGPVLLDIGGDIGALVVAMPPETEGLEVEIRPAGSTAAATEHRADHRHGHAHDHHNGHAHGPTHHPHVAVVARPGANGPAHSLVYPEVSQGSYELVPIPGNTVVLTAQVEGGVVTHAAWPESLSGREAP</sequence>
<proteinExistence type="predicted"/>
<feature type="region of interest" description="Disordered" evidence="1">
    <location>
        <begin position="46"/>
        <end position="96"/>
    </location>
</feature>
<dbReference type="AlphaFoldDB" id="A0AAU7JX86"/>
<dbReference type="RefSeq" id="WP_406832389.1">
    <property type="nucleotide sequence ID" value="NZ_CP157483.1"/>
</dbReference>
<organism evidence="2">
    <name type="scientific">Pedococcus sp. KACC 23699</name>
    <dbReference type="NCBI Taxonomy" id="3149228"/>
    <lineage>
        <taxon>Bacteria</taxon>
        <taxon>Bacillati</taxon>
        <taxon>Actinomycetota</taxon>
        <taxon>Actinomycetes</taxon>
        <taxon>Micrococcales</taxon>
        <taxon>Intrasporangiaceae</taxon>
        <taxon>Pedococcus</taxon>
    </lineage>
</organism>